<comment type="subcellular location">
    <subcellularLocation>
        <location evidence="1">Vacuole membrane</location>
        <topology evidence="1">Lipid-anchor</topology>
    </subcellularLocation>
</comment>
<dbReference type="EMBL" id="AFNH02001332">
    <property type="protein sequence ID" value="EZG43311.1"/>
    <property type="molecule type" value="Genomic_DNA"/>
</dbReference>
<dbReference type="InterPro" id="IPR011989">
    <property type="entry name" value="ARM-like"/>
</dbReference>
<dbReference type="GeneID" id="22916000"/>
<accession>A0A023AX50</accession>
<evidence type="ECO:0000256" key="9">
    <source>
        <dbReference type="SAM" id="MobiDB-lite"/>
    </source>
</evidence>
<keyword evidence="3" id="KW-0926">Vacuole</keyword>
<dbReference type="InterPro" id="IPR045156">
    <property type="entry name" value="Vac8"/>
</dbReference>
<dbReference type="OrthoDB" id="7537227at2759"/>
<evidence type="ECO:0000256" key="5">
    <source>
        <dbReference type="ARBA" id="ARBA00023136"/>
    </source>
</evidence>
<keyword evidence="5" id="KW-0472">Membrane</keyword>
<dbReference type="GO" id="GO:0005774">
    <property type="term" value="C:vacuolar membrane"/>
    <property type="evidence" value="ECO:0007669"/>
    <property type="project" value="UniProtKB-SubCell"/>
</dbReference>
<keyword evidence="6" id="KW-0449">Lipoprotein</keyword>
<dbReference type="eggNOG" id="ENOG502RNM3">
    <property type="taxonomic scope" value="Eukaryota"/>
</dbReference>
<evidence type="ECO:0000256" key="2">
    <source>
        <dbReference type="ARBA" id="ARBA00005462"/>
    </source>
</evidence>
<comment type="similarity">
    <text evidence="2">Belongs to the beta-catenin family.</text>
</comment>
<name>A0A023AX50_GRENI</name>
<comment type="caution">
    <text evidence="10">The sequence shown here is derived from an EMBL/GenBank/DDBJ whole genome shotgun (WGS) entry which is preliminary data.</text>
</comment>
<dbReference type="GO" id="GO:0043495">
    <property type="term" value="F:protein-membrane adaptor activity"/>
    <property type="evidence" value="ECO:0007669"/>
    <property type="project" value="InterPro"/>
</dbReference>
<dbReference type="SMART" id="SM00185">
    <property type="entry name" value="ARM"/>
    <property type="match status" value="3"/>
</dbReference>
<feature type="region of interest" description="Disordered" evidence="9">
    <location>
        <begin position="1805"/>
        <end position="1835"/>
    </location>
</feature>
<dbReference type="VEuPathDB" id="CryptoDB:GNI_177070"/>
<dbReference type="PANTHER" id="PTHR47249">
    <property type="entry name" value="VACUOLAR PROTEIN 8"/>
    <property type="match status" value="1"/>
</dbReference>
<protein>
    <recommendedName>
        <fullName evidence="7">Vacuolar protein 8</fullName>
    </recommendedName>
</protein>
<dbReference type="PROSITE" id="PS50176">
    <property type="entry name" value="ARM_REPEAT"/>
    <property type="match status" value="1"/>
</dbReference>
<evidence type="ECO:0000256" key="8">
    <source>
        <dbReference type="PROSITE-ProRule" id="PRU00259"/>
    </source>
</evidence>
<organism evidence="10 11">
    <name type="scientific">Gregarina niphandrodes</name>
    <name type="common">Septate eugregarine</name>
    <dbReference type="NCBI Taxonomy" id="110365"/>
    <lineage>
        <taxon>Eukaryota</taxon>
        <taxon>Sar</taxon>
        <taxon>Alveolata</taxon>
        <taxon>Apicomplexa</taxon>
        <taxon>Conoidasida</taxon>
        <taxon>Gregarinasina</taxon>
        <taxon>Eugregarinorida</taxon>
        <taxon>Gregarinidae</taxon>
        <taxon>Gregarina</taxon>
    </lineage>
</organism>
<dbReference type="GO" id="GO:0008168">
    <property type="term" value="F:methyltransferase activity"/>
    <property type="evidence" value="ECO:0007669"/>
    <property type="project" value="UniProtKB-KW"/>
</dbReference>
<keyword evidence="11" id="KW-1185">Reference proteome</keyword>
<evidence type="ECO:0000256" key="7">
    <source>
        <dbReference type="ARBA" id="ARBA00026209"/>
    </source>
</evidence>
<reference evidence="10" key="1">
    <citation type="submission" date="2013-12" db="EMBL/GenBank/DDBJ databases">
        <authorList>
            <person name="Omoto C.K."/>
            <person name="Sibley D."/>
            <person name="Venepally P."/>
            <person name="Hadjithomas M."/>
            <person name="Karamycheva S."/>
            <person name="Brunk B."/>
            <person name="Roos D."/>
            <person name="Caler E."/>
            <person name="Lorenzi H."/>
        </authorList>
    </citation>
    <scope>NUCLEOTIDE SEQUENCE</scope>
</reference>
<dbReference type="Gene3D" id="1.25.10.10">
    <property type="entry name" value="Leucine-rich Repeat Variant"/>
    <property type="match status" value="4"/>
</dbReference>
<proteinExistence type="inferred from homology"/>
<dbReference type="GO" id="GO:0032259">
    <property type="term" value="P:methylation"/>
    <property type="evidence" value="ECO:0007669"/>
    <property type="project" value="UniProtKB-KW"/>
</dbReference>
<evidence type="ECO:0000256" key="4">
    <source>
        <dbReference type="ARBA" id="ARBA00022737"/>
    </source>
</evidence>
<dbReference type="RefSeq" id="XP_011133430.1">
    <property type="nucleotide sequence ID" value="XM_011135128.1"/>
</dbReference>
<evidence type="ECO:0000256" key="6">
    <source>
        <dbReference type="ARBA" id="ARBA00023288"/>
    </source>
</evidence>
<dbReference type="InterPro" id="IPR000225">
    <property type="entry name" value="Armadillo"/>
</dbReference>
<evidence type="ECO:0000256" key="1">
    <source>
        <dbReference type="ARBA" id="ARBA00004592"/>
    </source>
</evidence>
<keyword evidence="4" id="KW-0677">Repeat</keyword>
<feature type="repeat" description="ARM" evidence="8">
    <location>
        <begin position="876"/>
        <end position="922"/>
    </location>
</feature>
<dbReference type="Proteomes" id="UP000019763">
    <property type="component" value="Unassembled WGS sequence"/>
</dbReference>
<gene>
    <name evidence="10" type="ORF">GNI_177070</name>
</gene>
<dbReference type="InterPro" id="IPR016024">
    <property type="entry name" value="ARM-type_fold"/>
</dbReference>
<evidence type="ECO:0000313" key="11">
    <source>
        <dbReference type="Proteomes" id="UP000019763"/>
    </source>
</evidence>
<dbReference type="PANTHER" id="PTHR47249:SF1">
    <property type="entry name" value="VACUOLAR PROTEIN 8"/>
    <property type="match status" value="1"/>
</dbReference>
<evidence type="ECO:0000313" key="10">
    <source>
        <dbReference type="EMBL" id="EZG43311.1"/>
    </source>
</evidence>
<dbReference type="GO" id="GO:0071562">
    <property type="term" value="P:nucleus-vacuole junction assembly"/>
    <property type="evidence" value="ECO:0007669"/>
    <property type="project" value="InterPro"/>
</dbReference>
<sequence>MPNISAEVQNAVSGIPTKISFKGAYFFALQPLSNISDPNSAQGAINGLEALHAGCLPRLVPALKKFREDEQISVTILRIMEAMVLQMIQVNDDDAVDIFVKNGAYEEVVDWISDFKGDSNDKALQSALNIVNSLGKSKADRIPGELVNRLAGALLGSLKETAPLSTADQLIDLAKGATQTPEGVKSLSDSGGVKTIMNYLNSNTVSNADPVEAVPLLLRGIEVVDRVYKHKTADAEGMKSMMKLIDRYDNVPAVRERCVKLMQSMFTREALTHNLAVLKDPGATKAAKHQAMSVLIPISYVPALTAQCAEGDNIATLVQSMISVAGDSGASEPLTGCCKMLGNIAKKPATYQAVMDAGALQASVDILRSTKDPEVAAALCALIAPLVGTQKGAEQFLSGEGLDSLLKLLQANPKNENLVMGVAAVIQSVCQTKTCCDFVCDSEALRAFFKCLESGKCNAAVCEKLTKAMELMTSGVSAAELVDVDSFYKICTTTTERSDCGPVVMRNVAEALKNLASCGDAKSKLDKTQTCGAAFGILSRVPINSPPYHACLRALDLFADEETYNDAVSRTKRSLEGTDSKKTIGQLTVLSALGRVARLKEVVEKGSTDVLLGAHIRKLALQPASAARDAEVKATVDCLTALHPARGDNVRALRTLFEVAKSDEVKHDQNRNPGSQLRHAVMAGTKAIIDTGDLNTEARLDDVTKETLEVMQLFPDDRKLQVVGTEILGSIIKTNAPVGGRCIEQNDGHAFLVNNSRKFKMWADLQIASFDALALLSAAPNDRPEMIGKLQQANIMDAIRGAQSAHPRCDRLRKPLAVVSQRFMPEGYLDQQVKESLRLLRQGIQQQDWGTVQEQLDTLQGLMDTPEGIRIAARTGVVSALTDLLNACVEHENKPLQAQAASMLKNITASTAGAKAAVKSGSAQAIDNIIRKISTLQEPPPVEVLCDLMQTLANISTKDPKEAGVILKAAPICERIGALYTDPVHIQRYRDSLCSMLIAVPPDLRLEDQTCASVYKDLVSQLKSNNSETVGRAAGKLKQWANTNEVTEQMVRGKAVVEHAYQALNLHPGTVAVAPLVRLLETLSAVPVDLSDEEAQKRAELLSSLVLASNDQATIVPAMNVLSKLIQGHKNPAAFEGMAVLHDTIRHAQEICGKDKGEIADCIGSILNVVGGEAALVSWLNHCGSLAEAPDAELDLLDALGESDIYLRTHIGKPDMIHEPFDKACSKLGETVSKGEASPEKLAAVAKFVEQAAAAAARVHDENGRQQMAVSLMDNLVDPFAQALLESAGKPNVSPTLTSAGFCALTALLDNPDTRRAAVEACGEGLADVAVELLQSENLKPRDRVLVRQFLNALGRDTDGQRLIEGSVGKQRKSMGNLSNLGWAFKRAGELDTNLDLPEVEAEWDFLLNLLRESEEARTEFWSKPEFMQELDTMATGNPRLLGKKVAIVAAAMAGNANVDNVRALETRVQELRDLFESGQMSQAEVAATARGLITDWKNAGANPDVQTALRRARMFDLVGEMVSEAPRTPGFWKFVIPDLAEVAGMSEQNGNGIVQSVMPSLIRDAALVERDDELKGLVAKMVAALSAHPGQGYNLMQLPNMQQLFTSLSQNVDPSSDFGVEIAELQELCKTDEPKVMNLRKVYALWLKELGNDVPRKRKKLELGKTAEGFSALKEDYVGPVLTPSDCPAVADHIGFVFSEMSSRARSPDVVFDSEAGRETMAGLNCLSLLHMFVQNQEEVEQREEDEIVAAGIMTHRDQKLVQAFILVGLELVHLAPAMTDAFGVVPGFAQAMLAAIQAGRKLGSRGAPSASGLSFTGEDEGEGEAKPPGLDPESDCPLLHRLIFMSKIIPHRRWLEGTSAVIDFVDCWNDADLGKFDDRVTYAAIRCLRASITGACVPYLKEQRVPQRLKALIDDKSTPYQGSCDTFFLLGILGHIWEFKDLVGQVGVVESTLNFIKEHQDEPPDAPSSAAVTNALLALGAICVEHKENTNRFLAGRGIELSVNMIRRAKSEDSTLIPYDRVNAAAVVLCNITFKRDDVKELYAKAKAPQAVMAAIAGYEGDARDEVTRCMASMFKAVGNLVLYAPNVQHFISNGIADVYRAFLAKAGEMPPAVHEAGVRCLSNLLMENDEATMVAMSPLVPILIDDVSNRLGHSEVEIYRNGLEALQYLSRDEANARVALHKEIVRRCLTASETSSSNVVLNAVISFLASVSRHEALVGEISDQGALEVVMNVFHKEKSSNTQLAQKCFITLRRLLVDAATADKFVSQGAAPGILKMITSRAESLSAQTEGVKLLLFLIQKYPPPPEQEEEEEDQWADEPAANEGFLPISAVITRPRGPRSWQQLQLTPAMINELIMTLVQSMAGDNVSTMHRYLEPALMLLGYFAHEKPIGCENAFFNANFFPTATAILDDNAGNVLYADVIAGIAANVAALADEDTFTVYKSHEAFAQALIRAERGIDKVYKVERRYVSSVGALSLDPDSTPLSFLKHASFRFDFDRIAVDERDNANGVQDLPPAVKQILRQGGDFYVITPDRLKGERYTWKASLDLTRLQWGEGKHASNFENTAPVLKCTSIRPGACNKLLQDAKSAHKSKLHYQCVQSRSIIIIGLFCSELPRRKPLSAVRTSGRAGLPPVQE</sequence>
<dbReference type="SUPFAM" id="SSF48371">
    <property type="entry name" value="ARM repeat"/>
    <property type="match status" value="3"/>
</dbReference>
<evidence type="ECO:0000256" key="3">
    <source>
        <dbReference type="ARBA" id="ARBA00022554"/>
    </source>
</evidence>